<evidence type="ECO:0000313" key="2">
    <source>
        <dbReference type="Proteomes" id="UP001524460"/>
    </source>
</evidence>
<name>A0ABT1N3D7_9GAMM</name>
<comment type="caution">
    <text evidence="1">The sequence shown here is derived from an EMBL/GenBank/DDBJ whole genome shotgun (WGS) entry which is preliminary data.</text>
</comment>
<dbReference type="EMBL" id="JANEYT010000029">
    <property type="protein sequence ID" value="MCQ1059057.1"/>
    <property type="molecule type" value="Genomic_DNA"/>
</dbReference>
<dbReference type="Gene3D" id="3.20.20.150">
    <property type="entry name" value="Divalent-metal-dependent TIM barrel enzymes"/>
    <property type="match status" value="1"/>
</dbReference>
<dbReference type="SUPFAM" id="SSF51658">
    <property type="entry name" value="Xylose isomerase-like"/>
    <property type="match status" value="1"/>
</dbReference>
<protein>
    <recommendedName>
        <fullName evidence="3">Xylose isomerase-like TIM barrel domain-containing protein</fullName>
    </recommendedName>
</protein>
<dbReference type="Proteomes" id="UP001524460">
    <property type="component" value="Unassembled WGS sequence"/>
</dbReference>
<gene>
    <name evidence="1" type="ORF">NHN17_13430</name>
</gene>
<organism evidence="1 2">
    <name type="scientific">Photobacterium pectinilyticum</name>
    <dbReference type="NCBI Taxonomy" id="2906793"/>
    <lineage>
        <taxon>Bacteria</taxon>
        <taxon>Pseudomonadati</taxon>
        <taxon>Pseudomonadota</taxon>
        <taxon>Gammaproteobacteria</taxon>
        <taxon>Vibrionales</taxon>
        <taxon>Vibrionaceae</taxon>
        <taxon>Photobacterium</taxon>
    </lineage>
</organism>
<keyword evidence="2" id="KW-1185">Reference proteome</keyword>
<evidence type="ECO:0000313" key="1">
    <source>
        <dbReference type="EMBL" id="MCQ1059057.1"/>
    </source>
</evidence>
<dbReference type="InterPro" id="IPR036237">
    <property type="entry name" value="Xyl_isomerase-like_sf"/>
</dbReference>
<accession>A0ABT1N3D7</accession>
<evidence type="ECO:0008006" key="3">
    <source>
        <dbReference type="Google" id="ProtNLM"/>
    </source>
</evidence>
<proteinExistence type="predicted"/>
<reference evidence="1 2" key="1">
    <citation type="submission" date="2022-07" db="EMBL/GenBank/DDBJ databases">
        <title>Photobacterium pectinilyticum sp. nov., a marine bacterium isolated from surface seawater of Qingdao offshore.</title>
        <authorList>
            <person name="Wang X."/>
        </authorList>
    </citation>
    <scope>NUCLEOTIDE SEQUENCE [LARGE SCALE GENOMIC DNA]</scope>
    <source>
        <strain evidence="1 2">ZSDE20</strain>
    </source>
</reference>
<dbReference type="RefSeq" id="WP_255043089.1">
    <property type="nucleotide sequence ID" value="NZ_JANEYT010000029.1"/>
</dbReference>
<sequence length="278" mass="31383">MNTFCVSTASYSGYSLPEALASIERLGERNVEFVADQLLAHGELDVSADFVKEAFLTTDLHCHSVAITNETLDFSGHAEIQSLVTFSQHVGAKVLVLPVPANDVMPDLLANIQFVSEQFPNSIKILLENRGDQIECVVRGELEFERVVAMLEKKGVAFAYNPANLFSNQPGVDLLRHAYSLVKNADYLVAQDSVIKNRHYLPVPVGKGICRYDELFERFPSMIESRSISIRYPHRLYRNCHGEYGYRNVNMSIPELEKQLMQSISDIRMDISESKLRH</sequence>